<evidence type="ECO:0000313" key="1">
    <source>
        <dbReference type="Proteomes" id="UP000046393"/>
    </source>
</evidence>
<organism evidence="1 2">
    <name type="scientific">Syphacia muris</name>
    <dbReference type="NCBI Taxonomy" id="451379"/>
    <lineage>
        <taxon>Eukaryota</taxon>
        <taxon>Metazoa</taxon>
        <taxon>Ecdysozoa</taxon>
        <taxon>Nematoda</taxon>
        <taxon>Chromadorea</taxon>
        <taxon>Rhabditida</taxon>
        <taxon>Spirurina</taxon>
        <taxon>Oxyuridomorpha</taxon>
        <taxon>Oxyuroidea</taxon>
        <taxon>Oxyuridae</taxon>
        <taxon>Syphacia</taxon>
    </lineage>
</organism>
<protein>
    <submittedName>
        <fullName evidence="2">Uncharacterized protein</fullName>
    </submittedName>
</protein>
<accession>A0A0N5AD82</accession>
<reference evidence="2" key="1">
    <citation type="submission" date="2017-02" db="UniProtKB">
        <authorList>
            <consortium name="WormBaseParasite"/>
        </authorList>
    </citation>
    <scope>IDENTIFICATION</scope>
</reference>
<dbReference type="AlphaFoldDB" id="A0A0N5AD82"/>
<dbReference type="Proteomes" id="UP000046393">
    <property type="component" value="Unplaced"/>
</dbReference>
<dbReference type="WBParaSite" id="SMUV_0000211901-mRNA-1">
    <property type="protein sequence ID" value="SMUV_0000211901-mRNA-1"/>
    <property type="gene ID" value="SMUV_0000211901"/>
</dbReference>
<keyword evidence="1" id="KW-1185">Reference proteome</keyword>
<proteinExistence type="predicted"/>
<sequence>MQTTMTIRLYPKSSDSTIYALWRRLAVKRSQLRQSFFDGLRQMLCKIILSRIGFLRFA</sequence>
<evidence type="ECO:0000313" key="2">
    <source>
        <dbReference type="WBParaSite" id="SMUV_0000211901-mRNA-1"/>
    </source>
</evidence>
<name>A0A0N5AD82_9BILA</name>